<gene>
    <name evidence="2" type="ORF">IQ16_03475</name>
</gene>
<dbReference type="OrthoDB" id="8447539at2"/>
<dbReference type="AlphaFoldDB" id="A0A562RPQ6"/>
<evidence type="ECO:0000256" key="1">
    <source>
        <dbReference type="SAM" id="Phobius"/>
    </source>
</evidence>
<reference evidence="2 3" key="1">
    <citation type="journal article" date="2015" name="Stand. Genomic Sci.">
        <title>Genomic Encyclopedia of Bacterial and Archaeal Type Strains, Phase III: the genomes of soil and plant-associated and newly described type strains.</title>
        <authorList>
            <person name="Whitman W.B."/>
            <person name="Woyke T."/>
            <person name="Klenk H.P."/>
            <person name="Zhou Y."/>
            <person name="Lilburn T.G."/>
            <person name="Beck B.J."/>
            <person name="De Vos P."/>
            <person name="Vandamme P."/>
            <person name="Eisen J.A."/>
            <person name="Garrity G."/>
            <person name="Hugenholtz P."/>
            <person name="Kyrpides N.C."/>
        </authorList>
    </citation>
    <scope>NUCLEOTIDE SEQUENCE [LARGE SCALE GENOMIC DNA]</scope>
    <source>
        <strain evidence="2 3">CGMCC 1.10948</strain>
    </source>
</reference>
<dbReference type="Proteomes" id="UP000316291">
    <property type="component" value="Unassembled WGS sequence"/>
</dbReference>
<keyword evidence="1" id="KW-1133">Transmembrane helix</keyword>
<keyword evidence="1" id="KW-0812">Transmembrane</keyword>
<feature type="transmembrane region" description="Helical" evidence="1">
    <location>
        <begin position="163"/>
        <end position="183"/>
    </location>
</feature>
<keyword evidence="3" id="KW-1185">Reference proteome</keyword>
<feature type="transmembrane region" description="Helical" evidence="1">
    <location>
        <begin position="123"/>
        <end position="143"/>
    </location>
</feature>
<comment type="caution">
    <text evidence="2">The sequence shown here is derived from an EMBL/GenBank/DDBJ whole genome shotgun (WGS) entry which is preliminary data.</text>
</comment>
<dbReference type="EMBL" id="VLLA01000007">
    <property type="protein sequence ID" value="TWI71061.1"/>
    <property type="molecule type" value="Genomic_DNA"/>
</dbReference>
<accession>A0A562RPQ6</accession>
<sequence length="193" mass="19811">MPAEMLSPDVDRFRLHPVAPRLAPMFCLALLTASCALASFALACATPFAALAVVAAAMLPLRPALLVVTGAWLVNQSIGFGMLHYPVDGSTLAWGFVIGVAALVATAASFAVLRALPQGRTPLMLASTLAVAYATYELVLFAATPVLGGEGAFTAATVTRLGLLSAVWLAGLVAVCEIVRLVAPFGRKGAMSA</sequence>
<keyword evidence="1" id="KW-0472">Membrane</keyword>
<feature type="transmembrane region" description="Helical" evidence="1">
    <location>
        <begin position="22"/>
        <end position="43"/>
    </location>
</feature>
<evidence type="ECO:0000313" key="3">
    <source>
        <dbReference type="Proteomes" id="UP000316291"/>
    </source>
</evidence>
<proteinExistence type="predicted"/>
<name>A0A562RPQ6_9BRAD</name>
<feature type="transmembrane region" description="Helical" evidence="1">
    <location>
        <begin position="93"/>
        <end position="116"/>
    </location>
</feature>
<feature type="transmembrane region" description="Helical" evidence="1">
    <location>
        <begin position="50"/>
        <end position="73"/>
    </location>
</feature>
<organism evidence="2 3">
    <name type="scientific">Bradyrhizobium huanghuaihaiense</name>
    <dbReference type="NCBI Taxonomy" id="990078"/>
    <lineage>
        <taxon>Bacteria</taxon>
        <taxon>Pseudomonadati</taxon>
        <taxon>Pseudomonadota</taxon>
        <taxon>Alphaproteobacteria</taxon>
        <taxon>Hyphomicrobiales</taxon>
        <taxon>Nitrobacteraceae</taxon>
        <taxon>Bradyrhizobium</taxon>
    </lineage>
</organism>
<evidence type="ECO:0000313" key="2">
    <source>
        <dbReference type="EMBL" id="TWI71061.1"/>
    </source>
</evidence>
<protein>
    <submittedName>
        <fullName evidence="2">Uncharacterized protein</fullName>
    </submittedName>
</protein>